<dbReference type="PRINTS" id="PR01044">
    <property type="entry name" value="TRNASYNTHGA"/>
</dbReference>
<evidence type="ECO:0000313" key="11">
    <source>
        <dbReference type="Proteomes" id="UP000613582"/>
    </source>
</evidence>
<comment type="similarity">
    <text evidence="1 9">Belongs to the class-II aminoacyl-tRNA synthetase family.</text>
</comment>
<dbReference type="HAMAP" id="MF_00254">
    <property type="entry name" value="Gly_tRNA_synth_alpha"/>
    <property type="match status" value="1"/>
</dbReference>
<sequence>MSHSAAANENNDASAKPLSFQDLILTLQRYWSDQGCVILQPYDMEMGAGTFHPATTLRSLGPKPWKAAYVQPCRRPTDGRYGANPNRFQHYYQFQVALKPSPDNIQELYLGSLDAIGVDRSVHDIRFVEDDWESPTLGAWGLGWEVWCDGMEVTQFTYFQQVGGFDCKPVTGEITYGLERLAMYVQGVDNGFDLAFNDEGVTYGDVFHQQEVEFSGYNFELANTDDLLDQFREAETACLRIIEAGRDKGVSYALPAYDQCIKASHLFNLLDARGVISVAERQSYILRVRTLAKACCEAWLASPMGRGEGAGIVDFAAE</sequence>
<keyword evidence="7 9" id="KW-0030">Aminoacyl-tRNA synthetase</keyword>
<dbReference type="NCBIfam" id="TIGR00388">
    <property type="entry name" value="glyQ"/>
    <property type="match status" value="1"/>
</dbReference>
<comment type="catalytic activity">
    <reaction evidence="8 9">
        <text>tRNA(Gly) + glycine + ATP = glycyl-tRNA(Gly) + AMP + diphosphate</text>
        <dbReference type="Rhea" id="RHEA:16013"/>
        <dbReference type="Rhea" id="RHEA-COMP:9664"/>
        <dbReference type="Rhea" id="RHEA-COMP:9683"/>
        <dbReference type="ChEBI" id="CHEBI:30616"/>
        <dbReference type="ChEBI" id="CHEBI:33019"/>
        <dbReference type="ChEBI" id="CHEBI:57305"/>
        <dbReference type="ChEBI" id="CHEBI:78442"/>
        <dbReference type="ChEBI" id="CHEBI:78522"/>
        <dbReference type="ChEBI" id="CHEBI:456215"/>
        <dbReference type="EC" id="6.1.1.14"/>
    </reaction>
</comment>
<dbReference type="Proteomes" id="UP000613582">
    <property type="component" value="Unassembled WGS sequence"/>
</dbReference>
<comment type="subunit">
    <text evidence="2 9">Tetramer of two alpha and two beta subunits.</text>
</comment>
<evidence type="ECO:0000256" key="9">
    <source>
        <dbReference type="HAMAP-Rule" id="MF_00254"/>
    </source>
</evidence>
<comment type="caution">
    <text evidence="10">The sequence shown here is derived from an EMBL/GenBank/DDBJ whole genome shotgun (WGS) entry which is preliminary data.</text>
</comment>
<evidence type="ECO:0000256" key="2">
    <source>
        <dbReference type="ARBA" id="ARBA00011209"/>
    </source>
</evidence>
<dbReference type="FunFam" id="3.30.930.10:FF:000006">
    <property type="entry name" value="Glycine--tRNA ligase alpha subunit"/>
    <property type="match status" value="1"/>
</dbReference>
<evidence type="ECO:0000256" key="6">
    <source>
        <dbReference type="ARBA" id="ARBA00022917"/>
    </source>
</evidence>
<dbReference type="GO" id="GO:0005829">
    <property type="term" value="C:cytosol"/>
    <property type="evidence" value="ECO:0007669"/>
    <property type="project" value="TreeGrafter"/>
</dbReference>
<dbReference type="Pfam" id="PF02091">
    <property type="entry name" value="tRNA-synt_2e"/>
    <property type="match status" value="1"/>
</dbReference>
<keyword evidence="3 9" id="KW-0436">Ligase</keyword>
<dbReference type="EMBL" id="BMGH01000001">
    <property type="protein sequence ID" value="GGC97688.1"/>
    <property type="molecule type" value="Genomic_DNA"/>
</dbReference>
<dbReference type="GO" id="GO:0006426">
    <property type="term" value="P:glycyl-tRNA aminoacylation"/>
    <property type="evidence" value="ECO:0007669"/>
    <property type="project" value="UniProtKB-UniRule"/>
</dbReference>
<dbReference type="SUPFAM" id="SSF55681">
    <property type="entry name" value="Class II aaRS and biotin synthetases"/>
    <property type="match status" value="1"/>
</dbReference>
<dbReference type="PANTHER" id="PTHR30075:SF2">
    <property type="entry name" value="GLYCINE--TRNA LIGASE, CHLOROPLASTIC_MITOCHONDRIAL 2"/>
    <property type="match status" value="1"/>
</dbReference>
<keyword evidence="4 9" id="KW-0547">Nucleotide-binding</keyword>
<dbReference type="InterPro" id="IPR045864">
    <property type="entry name" value="aa-tRNA-synth_II/BPL/LPL"/>
</dbReference>
<evidence type="ECO:0000256" key="7">
    <source>
        <dbReference type="ARBA" id="ARBA00023146"/>
    </source>
</evidence>
<dbReference type="AlphaFoldDB" id="A0A8J2V486"/>
<proteinExistence type="inferred from homology"/>
<evidence type="ECO:0000313" key="10">
    <source>
        <dbReference type="EMBL" id="GGC97688.1"/>
    </source>
</evidence>
<dbReference type="InterPro" id="IPR002310">
    <property type="entry name" value="Gly-tRNA_ligase_asu"/>
</dbReference>
<accession>A0A8J2V486</accession>
<keyword evidence="5 9" id="KW-0067">ATP-binding</keyword>
<comment type="subcellular location">
    <subcellularLocation>
        <location evidence="9">Cytoplasm</location>
    </subcellularLocation>
</comment>
<dbReference type="RefSeq" id="WP_188159553.1">
    <property type="nucleotide sequence ID" value="NZ_BMGH01000001.1"/>
</dbReference>
<dbReference type="GO" id="GO:0004820">
    <property type="term" value="F:glycine-tRNA ligase activity"/>
    <property type="evidence" value="ECO:0007669"/>
    <property type="project" value="UniProtKB-UniRule"/>
</dbReference>
<dbReference type="EC" id="6.1.1.14" evidence="9"/>
<keyword evidence="11" id="KW-1185">Reference proteome</keyword>
<dbReference type="NCBIfam" id="NF006827">
    <property type="entry name" value="PRK09348.1"/>
    <property type="match status" value="1"/>
</dbReference>
<dbReference type="PANTHER" id="PTHR30075">
    <property type="entry name" value="GLYCYL-TRNA SYNTHETASE"/>
    <property type="match status" value="1"/>
</dbReference>
<dbReference type="Gene3D" id="3.30.930.10">
    <property type="entry name" value="Bira Bifunctional Protein, Domain 2"/>
    <property type="match status" value="1"/>
</dbReference>
<dbReference type="GO" id="GO:0005524">
    <property type="term" value="F:ATP binding"/>
    <property type="evidence" value="ECO:0007669"/>
    <property type="project" value="UniProtKB-UniRule"/>
</dbReference>
<evidence type="ECO:0000256" key="3">
    <source>
        <dbReference type="ARBA" id="ARBA00022598"/>
    </source>
</evidence>
<reference evidence="10" key="1">
    <citation type="journal article" date="2014" name="Int. J. Syst. Evol. Microbiol.">
        <title>Complete genome sequence of Corynebacterium casei LMG S-19264T (=DSM 44701T), isolated from a smear-ripened cheese.</title>
        <authorList>
            <consortium name="US DOE Joint Genome Institute (JGI-PGF)"/>
            <person name="Walter F."/>
            <person name="Albersmeier A."/>
            <person name="Kalinowski J."/>
            <person name="Ruckert C."/>
        </authorList>
    </citation>
    <scope>NUCLEOTIDE SEQUENCE</scope>
    <source>
        <strain evidence="10">CGMCC 1.12921</strain>
    </source>
</reference>
<reference evidence="10" key="2">
    <citation type="submission" date="2020-09" db="EMBL/GenBank/DDBJ databases">
        <authorList>
            <person name="Sun Q."/>
            <person name="Zhou Y."/>
        </authorList>
    </citation>
    <scope>NUCLEOTIDE SEQUENCE</scope>
    <source>
        <strain evidence="10">CGMCC 1.12921</strain>
    </source>
</reference>
<keyword evidence="9" id="KW-0963">Cytoplasm</keyword>
<organism evidence="10 11">
    <name type="scientific">Aquisalinus flavus</name>
    <dbReference type="NCBI Taxonomy" id="1526572"/>
    <lineage>
        <taxon>Bacteria</taxon>
        <taxon>Pseudomonadati</taxon>
        <taxon>Pseudomonadota</taxon>
        <taxon>Alphaproteobacteria</taxon>
        <taxon>Parvularculales</taxon>
        <taxon>Parvularculaceae</taxon>
        <taxon>Aquisalinus</taxon>
    </lineage>
</organism>
<dbReference type="InterPro" id="IPR006194">
    <property type="entry name" value="Gly-tRNA-synth_heterodimer"/>
</dbReference>
<evidence type="ECO:0000256" key="4">
    <source>
        <dbReference type="ARBA" id="ARBA00022741"/>
    </source>
</evidence>
<evidence type="ECO:0000256" key="1">
    <source>
        <dbReference type="ARBA" id="ARBA00008226"/>
    </source>
</evidence>
<dbReference type="PROSITE" id="PS50861">
    <property type="entry name" value="AA_TRNA_LIGASE_II_GLYAB"/>
    <property type="match status" value="1"/>
</dbReference>
<dbReference type="CDD" id="cd00733">
    <property type="entry name" value="GlyRS_alpha_core"/>
    <property type="match status" value="1"/>
</dbReference>
<evidence type="ECO:0000256" key="5">
    <source>
        <dbReference type="ARBA" id="ARBA00022840"/>
    </source>
</evidence>
<dbReference type="Gene3D" id="1.20.58.180">
    <property type="entry name" value="Class II aaRS and biotin synthetases, domain 2"/>
    <property type="match status" value="1"/>
</dbReference>
<name>A0A8J2V486_9PROT</name>
<gene>
    <name evidence="9 10" type="primary">glyQ</name>
    <name evidence="10" type="ORF">GCM10011342_03280</name>
</gene>
<keyword evidence="6 9" id="KW-0648">Protein biosynthesis</keyword>
<evidence type="ECO:0000256" key="8">
    <source>
        <dbReference type="ARBA" id="ARBA00047937"/>
    </source>
</evidence>
<protein>
    <recommendedName>
        <fullName evidence="9">Glycine--tRNA ligase alpha subunit</fullName>
        <ecNumber evidence="9">6.1.1.14</ecNumber>
    </recommendedName>
    <alternativeName>
        <fullName evidence="9">Glycyl-tRNA synthetase alpha subunit</fullName>
        <shortName evidence="9">GlyRS</shortName>
    </alternativeName>
</protein>